<protein>
    <submittedName>
        <fullName evidence="1">Uncharacterized protein</fullName>
    </submittedName>
</protein>
<dbReference type="AlphaFoldDB" id="A0A117ISP9"/>
<sequence length="78" mass="8720">MATNGVFADFCFPKFLYCFVLDFVVMGSPRYVGFVSPNGDWLCLKMWGVTVPSESQPMKMGGWKVIRYDVHALAESSG</sequence>
<proteinExistence type="predicted"/>
<dbReference type="Proteomes" id="UP000053462">
    <property type="component" value="Unassembled WGS sequence"/>
</dbReference>
<keyword evidence="2" id="KW-1185">Reference proteome</keyword>
<accession>A0A117ISP9</accession>
<comment type="caution">
    <text evidence="1">The sequence shown here is derived from an EMBL/GenBank/DDBJ whole genome shotgun (WGS) entry which is preliminary data.</text>
</comment>
<evidence type="ECO:0000313" key="2">
    <source>
        <dbReference type="Proteomes" id="UP000053462"/>
    </source>
</evidence>
<reference evidence="1 2" key="1">
    <citation type="submission" date="2015-10" db="EMBL/GenBank/DDBJ databases">
        <title>Draft genome sequence of Thermococcus celericrescens strain DSM 17994.</title>
        <authorList>
            <person name="Hong S.-J."/>
            <person name="Park C.-E."/>
            <person name="Shin J.-H."/>
        </authorList>
    </citation>
    <scope>NUCLEOTIDE SEQUENCE [LARGE SCALE GENOMIC DNA]</scope>
    <source>
        <strain evidence="1 2">DSM 17994</strain>
    </source>
</reference>
<name>A0A117ISP9_9EURY</name>
<dbReference type="EMBL" id="LLYW01000054">
    <property type="protein sequence ID" value="KUH31498.1"/>
    <property type="molecule type" value="Genomic_DNA"/>
</dbReference>
<gene>
    <name evidence="1" type="ORF">APY94_12350</name>
</gene>
<organism evidence="1 2">
    <name type="scientific">Thermococcus celericrescens</name>
    <dbReference type="NCBI Taxonomy" id="227598"/>
    <lineage>
        <taxon>Archaea</taxon>
        <taxon>Methanobacteriati</taxon>
        <taxon>Methanobacteriota</taxon>
        <taxon>Thermococci</taxon>
        <taxon>Thermococcales</taxon>
        <taxon>Thermococcaceae</taxon>
        <taxon>Thermococcus</taxon>
    </lineage>
</organism>
<evidence type="ECO:0000313" key="1">
    <source>
        <dbReference type="EMBL" id="KUH31498.1"/>
    </source>
</evidence>